<evidence type="ECO:0000259" key="7">
    <source>
        <dbReference type="Pfam" id="PF00520"/>
    </source>
</evidence>
<reference evidence="8" key="1">
    <citation type="submission" date="2023-08" db="EMBL/GenBank/DDBJ databases">
        <authorList>
            <person name="Chen Y."/>
            <person name="Shah S."/>
            <person name="Dougan E. K."/>
            <person name="Thang M."/>
            <person name="Chan C."/>
        </authorList>
    </citation>
    <scope>NUCLEOTIDE SEQUENCE</scope>
</reference>
<evidence type="ECO:0000313" key="8">
    <source>
        <dbReference type="EMBL" id="CAJ1402110.1"/>
    </source>
</evidence>
<dbReference type="Gene3D" id="1.10.287.70">
    <property type="match status" value="1"/>
</dbReference>
<dbReference type="EMBL" id="CAUJNA010003438">
    <property type="protein sequence ID" value="CAJ1402110.1"/>
    <property type="molecule type" value="Genomic_DNA"/>
</dbReference>
<dbReference type="Pfam" id="PF00520">
    <property type="entry name" value="Ion_trans"/>
    <property type="match status" value="1"/>
</dbReference>
<dbReference type="PANTHER" id="PTHR10037">
    <property type="entry name" value="VOLTAGE-GATED CATION CHANNEL CALCIUM AND SODIUM"/>
    <property type="match status" value="1"/>
</dbReference>
<feature type="transmembrane region" description="Helical" evidence="6">
    <location>
        <begin position="348"/>
        <end position="372"/>
    </location>
</feature>
<organism evidence="8 9">
    <name type="scientific">Effrenium voratum</name>
    <dbReference type="NCBI Taxonomy" id="2562239"/>
    <lineage>
        <taxon>Eukaryota</taxon>
        <taxon>Sar</taxon>
        <taxon>Alveolata</taxon>
        <taxon>Dinophyceae</taxon>
        <taxon>Suessiales</taxon>
        <taxon>Symbiodiniaceae</taxon>
        <taxon>Effrenium</taxon>
    </lineage>
</organism>
<dbReference type="Proteomes" id="UP001178507">
    <property type="component" value="Unassembled WGS sequence"/>
</dbReference>
<dbReference type="InterPro" id="IPR043203">
    <property type="entry name" value="VGCC_Ca_Na"/>
</dbReference>
<keyword evidence="9" id="KW-1185">Reference proteome</keyword>
<feature type="compositionally biased region" description="Polar residues" evidence="5">
    <location>
        <begin position="93"/>
        <end position="107"/>
    </location>
</feature>
<dbReference type="GO" id="GO:0001518">
    <property type="term" value="C:voltage-gated sodium channel complex"/>
    <property type="evidence" value="ECO:0007669"/>
    <property type="project" value="TreeGrafter"/>
</dbReference>
<evidence type="ECO:0000256" key="4">
    <source>
        <dbReference type="ARBA" id="ARBA00023136"/>
    </source>
</evidence>
<dbReference type="GO" id="GO:0005248">
    <property type="term" value="F:voltage-gated sodium channel activity"/>
    <property type="evidence" value="ECO:0007669"/>
    <property type="project" value="TreeGrafter"/>
</dbReference>
<name>A0AA36N7R6_9DINO</name>
<dbReference type="SUPFAM" id="SSF47473">
    <property type="entry name" value="EF-hand"/>
    <property type="match status" value="1"/>
</dbReference>
<accession>A0AA36N7R6</accession>
<dbReference type="Gene3D" id="1.10.238.10">
    <property type="entry name" value="EF-hand"/>
    <property type="match status" value="1"/>
</dbReference>
<comment type="subcellular location">
    <subcellularLocation>
        <location evidence="1">Membrane</location>
        <topology evidence="1">Multi-pass membrane protein</topology>
    </subcellularLocation>
</comment>
<evidence type="ECO:0000256" key="3">
    <source>
        <dbReference type="ARBA" id="ARBA00022989"/>
    </source>
</evidence>
<gene>
    <name evidence="8" type="ORF">EVOR1521_LOCUS25069</name>
</gene>
<keyword evidence="2 6" id="KW-0812">Transmembrane</keyword>
<dbReference type="PANTHER" id="PTHR10037:SF62">
    <property type="entry name" value="SODIUM CHANNEL PROTEIN 60E"/>
    <property type="match status" value="1"/>
</dbReference>
<evidence type="ECO:0000256" key="1">
    <source>
        <dbReference type="ARBA" id="ARBA00004141"/>
    </source>
</evidence>
<evidence type="ECO:0000256" key="2">
    <source>
        <dbReference type="ARBA" id="ARBA00022692"/>
    </source>
</evidence>
<proteinExistence type="predicted"/>
<dbReference type="Gene3D" id="1.20.120.350">
    <property type="entry name" value="Voltage-gated potassium channels. Chain C"/>
    <property type="match status" value="1"/>
</dbReference>
<feature type="region of interest" description="Disordered" evidence="5">
    <location>
        <begin position="89"/>
        <end position="119"/>
    </location>
</feature>
<keyword evidence="4 6" id="KW-0472">Membrane</keyword>
<dbReference type="InterPro" id="IPR011992">
    <property type="entry name" value="EF-hand-dom_pair"/>
</dbReference>
<feature type="transmembrane region" description="Helical" evidence="6">
    <location>
        <begin position="271"/>
        <end position="293"/>
    </location>
</feature>
<sequence length="537" mass="60015">MSLREWQQRLLDLAQEQHEAWMDALQAMEAENNCEAGLSLSALVCTSVPKPLEEEPTQSPWELLSPRNESAPSLEVGSLSVVHALSVPESPGRLSNSRRSSQSTGVQSLMAGKPPSHHLEDRMDKLSAIMVMVNCVTMLLELEMEGRIIGVNIGMVSANENALAGASLPVLQYIDLGLLFFFLVETLVRLSLQHLQFFTDLANIFDLFLVVSGIVDASASGLLSPHSSGSSGWRLVRALKALRAFRMVRSFRLFRGLRVLVQACQCFLPSLFWSMFMLGIFMIIGALLMGNLLQGFLEEPEGLLEDRQWIWLRYGTAHTAAYTLFEITFAGNWPTNVRPVLEKVSQSFILFFASYIAIVVFAVIRVISAVFLRDTLEAAQSDAEHMVTERLQKKAQDVEKLEGVFRDIDESGEGLITEDVLNRVLANPKVRAYFQTLGLDVHEGTALFHLLDNGDGEVTLDEFIGGIMRCRGPARAIDQVALQADFKKLDLKLVKIMHHLEMREETLSQASQERQMRRAESVRIFSFDASVELGRAW</sequence>
<feature type="domain" description="Ion transport" evidence="7">
    <location>
        <begin position="126"/>
        <end position="372"/>
    </location>
</feature>
<dbReference type="AlphaFoldDB" id="A0AA36N7R6"/>
<evidence type="ECO:0000256" key="6">
    <source>
        <dbReference type="SAM" id="Phobius"/>
    </source>
</evidence>
<dbReference type="SUPFAM" id="SSF81324">
    <property type="entry name" value="Voltage-gated potassium channels"/>
    <property type="match status" value="1"/>
</dbReference>
<evidence type="ECO:0000256" key="5">
    <source>
        <dbReference type="SAM" id="MobiDB-lite"/>
    </source>
</evidence>
<protein>
    <recommendedName>
        <fullName evidence="7">Ion transport domain-containing protein</fullName>
    </recommendedName>
</protein>
<dbReference type="InterPro" id="IPR005821">
    <property type="entry name" value="Ion_trans_dom"/>
</dbReference>
<keyword evidence="3 6" id="KW-1133">Transmembrane helix</keyword>
<evidence type="ECO:0000313" key="9">
    <source>
        <dbReference type="Proteomes" id="UP001178507"/>
    </source>
</evidence>
<comment type="caution">
    <text evidence="8">The sequence shown here is derived from an EMBL/GenBank/DDBJ whole genome shotgun (WGS) entry which is preliminary data.</text>
</comment>
<dbReference type="InterPro" id="IPR027359">
    <property type="entry name" value="Volt_channel_dom_sf"/>
</dbReference>